<proteinExistence type="predicted"/>
<accession>A0A7R8W271</accession>
<name>A0A7R8W271_TIMDO</name>
<dbReference type="AlphaFoldDB" id="A0A7R8W271"/>
<dbReference type="EMBL" id="OA613845">
    <property type="protein sequence ID" value="CAD7207671.1"/>
    <property type="molecule type" value="Genomic_DNA"/>
</dbReference>
<reference evidence="1" key="1">
    <citation type="submission" date="2020-11" db="EMBL/GenBank/DDBJ databases">
        <authorList>
            <person name="Tran Van P."/>
        </authorList>
    </citation>
    <scope>NUCLEOTIDE SEQUENCE</scope>
</reference>
<organism evidence="1">
    <name type="scientific">Timema douglasi</name>
    <name type="common">Walking stick</name>
    <dbReference type="NCBI Taxonomy" id="61478"/>
    <lineage>
        <taxon>Eukaryota</taxon>
        <taxon>Metazoa</taxon>
        <taxon>Ecdysozoa</taxon>
        <taxon>Arthropoda</taxon>
        <taxon>Hexapoda</taxon>
        <taxon>Insecta</taxon>
        <taxon>Pterygota</taxon>
        <taxon>Neoptera</taxon>
        <taxon>Polyneoptera</taxon>
        <taxon>Phasmatodea</taxon>
        <taxon>Timematodea</taxon>
        <taxon>Timematoidea</taxon>
        <taxon>Timematidae</taxon>
        <taxon>Timema</taxon>
    </lineage>
</organism>
<gene>
    <name evidence="1" type="ORF">TDIB3V08_LOCUS13819</name>
</gene>
<evidence type="ECO:0000313" key="1">
    <source>
        <dbReference type="EMBL" id="CAD7207671.1"/>
    </source>
</evidence>
<protein>
    <submittedName>
        <fullName evidence="1">Uncharacterized protein</fullName>
    </submittedName>
</protein>
<sequence>MLHVIQEPDGVVRAMSPAVTRTLVSSQTQTIVAKSMIAVMTSY</sequence>